<protein>
    <submittedName>
        <fullName evidence="2">Uncharacterized protein</fullName>
    </submittedName>
</protein>
<gene>
    <name evidence="2" type="ORF">HMPREF1218_1832</name>
</gene>
<accession>U2LG92</accession>
<dbReference type="Proteomes" id="UP000016600">
    <property type="component" value="Unassembled WGS sequence"/>
</dbReference>
<sequence>MKKYILLLFVSLGFTSLSAQNYKMKVTKTNGETIEIAADAIQDITFETTQSPQEPDRFITVAGIKWATGNLQYDKGKWKIADHQWDYFKPRYGFHNSSSEAYKYEIPQAEDQIDHFNYGVCGKNALTYSNMIFANTTKTDISGKMYTDDKLQHETNNFQEAAFGDIAYWATNGKYRMPRYREILELTEKASWQFGYVVLEGNNRLYGYLVTNPETTPMKNRVARELTKEEIDKGLFLPCAGSRYDNTNAVKYAGYGGYYFASILFEDAADWARSLQFDNDGVYDNNGEDCRHGNSIRPILVE</sequence>
<dbReference type="PATRIC" id="fig|1081904.3.peg.774"/>
<organism evidence="2 3">
    <name type="scientific">Hoylesella pleuritidis F0068</name>
    <dbReference type="NCBI Taxonomy" id="1081904"/>
    <lineage>
        <taxon>Bacteria</taxon>
        <taxon>Pseudomonadati</taxon>
        <taxon>Bacteroidota</taxon>
        <taxon>Bacteroidia</taxon>
        <taxon>Bacteroidales</taxon>
        <taxon>Prevotellaceae</taxon>
        <taxon>Hoylesella</taxon>
    </lineage>
</organism>
<name>U2LG92_9BACT</name>
<feature type="chain" id="PRO_5004631852" evidence="1">
    <location>
        <begin position="20"/>
        <end position="302"/>
    </location>
</feature>
<keyword evidence="3" id="KW-1185">Reference proteome</keyword>
<dbReference type="EMBL" id="AWET01000011">
    <property type="protein sequence ID" value="ERK03321.1"/>
    <property type="molecule type" value="Genomic_DNA"/>
</dbReference>
<keyword evidence="1" id="KW-0732">Signal</keyword>
<dbReference type="RefSeq" id="WP_021583467.1">
    <property type="nucleotide sequence ID" value="NZ_AWET01000011.1"/>
</dbReference>
<reference evidence="2 3" key="1">
    <citation type="submission" date="2013-08" db="EMBL/GenBank/DDBJ databases">
        <authorList>
            <person name="Durkin A.S."/>
            <person name="Haft D.R."/>
            <person name="McCorrison J."/>
            <person name="Torralba M."/>
            <person name="Gillis M."/>
            <person name="Haft D.H."/>
            <person name="Methe B."/>
            <person name="Sutton G."/>
            <person name="Nelson K.E."/>
        </authorList>
    </citation>
    <scope>NUCLEOTIDE SEQUENCE [LARGE SCALE GENOMIC DNA]</scope>
    <source>
        <strain evidence="2 3">F0068</strain>
    </source>
</reference>
<comment type="caution">
    <text evidence="2">The sequence shown here is derived from an EMBL/GenBank/DDBJ whole genome shotgun (WGS) entry which is preliminary data.</text>
</comment>
<feature type="signal peptide" evidence="1">
    <location>
        <begin position="1"/>
        <end position="19"/>
    </location>
</feature>
<evidence type="ECO:0000256" key="1">
    <source>
        <dbReference type="SAM" id="SignalP"/>
    </source>
</evidence>
<proteinExistence type="predicted"/>
<evidence type="ECO:0000313" key="2">
    <source>
        <dbReference type="EMBL" id="ERK03321.1"/>
    </source>
</evidence>
<evidence type="ECO:0000313" key="3">
    <source>
        <dbReference type="Proteomes" id="UP000016600"/>
    </source>
</evidence>
<dbReference type="AlphaFoldDB" id="U2LG92"/>